<dbReference type="OrthoDB" id="5417908at2759"/>
<name>A0A8H4TB10_9HYPO</name>
<dbReference type="Gene3D" id="3.40.366.10">
    <property type="entry name" value="Malonyl-Coenzyme A Acyl Carrier Protein, domain 2"/>
    <property type="match status" value="2"/>
</dbReference>
<feature type="domain" description="Starter acyltransferase (SAT)" evidence="2">
    <location>
        <begin position="173"/>
        <end position="428"/>
    </location>
</feature>
<organism evidence="3 4">
    <name type="scientific">Fusarium sarcochroum</name>
    <dbReference type="NCBI Taxonomy" id="1208366"/>
    <lineage>
        <taxon>Eukaryota</taxon>
        <taxon>Fungi</taxon>
        <taxon>Dikarya</taxon>
        <taxon>Ascomycota</taxon>
        <taxon>Pezizomycotina</taxon>
        <taxon>Sordariomycetes</taxon>
        <taxon>Hypocreomycetidae</taxon>
        <taxon>Hypocreales</taxon>
        <taxon>Nectriaceae</taxon>
        <taxon>Fusarium</taxon>
        <taxon>Fusarium lateritium species complex</taxon>
    </lineage>
</organism>
<reference evidence="3" key="1">
    <citation type="journal article" date="2020" name="BMC Genomics">
        <title>Correction to: Identification and distribution of gene clusters required for synthesis of sphingolipid metabolism inhibitors in diverse species of the filamentous fungus Fusarium.</title>
        <authorList>
            <person name="Kim H.S."/>
            <person name="Lohmar J.M."/>
            <person name="Busman M."/>
            <person name="Brown D.W."/>
            <person name="Naumann T.A."/>
            <person name="Divon H.H."/>
            <person name="Lysoe E."/>
            <person name="Uhlig S."/>
            <person name="Proctor R.H."/>
        </authorList>
    </citation>
    <scope>NUCLEOTIDE SEQUENCE</scope>
    <source>
        <strain evidence="3">NRRL 20472</strain>
    </source>
</reference>
<keyword evidence="4" id="KW-1185">Reference proteome</keyword>
<keyword evidence="1" id="KW-0808">Transferase</keyword>
<reference evidence="3" key="2">
    <citation type="submission" date="2020-05" db="EMBL/GenBank/DDBJ databases">
        <authorList>
            <person name="Kim H.-S."/>
            <person name="Proctor R.H."/>
            <person name="Brown D.W."/>
        </authorList>
    </citation>
    <scope>NUCLEOTIDE SEQUENCE</scope>
    <source>
        <strain evidence="3">NRRL 20472</strain>
    </source>
</reference>
<dbReference type="InterPro" id="IPR001227">
    <property type="entry name" value="Ac_transferase_dom_sf"/>
</dbReference>
<accession>A0A8H4TB10</accession>
<sequence length="572" mass="62079">MTASKNLPSRPMATIPIAKLNALHLSPIVPFPLVGKPHDVTAAATCVELSSSDSSSPTDEVEDEDAQSLLELTLEYANQVVEMIRQSGLENLDAHRESLKLLIDYLEQTVLATRNIHLAVASFSISGSEKSKLLRSYYDALHAADISPSPQKSGLFGITYSKTKSTPATIYTVFGGQGLRGSCIEELGELMATYPSLTRDLIQDSTILVNELLKTDTIATQLLPQGLNILAWLHDPSQVPESSYLASAPVNVPLIGLVQLAHYEVTCKTLGYTPGQFRSRIAGTTGHSQGIITAAATAVADDWLSWREVTRAAMTTLFWIGVRTQQSWDALQGNNAVSEAMIQDSVDHGERTPSPMLSVRGLPREDLQTCVDATNRYLKDGSRYLEISIVNGTRNFVVSGPPKYLYGLNLRIRKRKQLFTQQSSSGKADVIGSTFLDVSVPFHTDWLSQALPMIQDDLEHVRLHSNDMTIPVFSPESGQDVGRQGDHESETNVLHKLVELVVSKGIDWDKATAYLHPEPTLETQNQTVIDFGPGGIHGISSLSSSIGGSRAILAGTLSGGKAGVGCKEDLYK</sequence>
<protein>
    <recommendedName>
        <fullName evidence="2">Starter acyltransferase (SAT) domain-containing protein</fullName>
    </recommendedName>
</protein>
<dbReference type="FunFam" id="3.40.366.10:FF:000006">
    <property type="entry name" value="Fatty acid synthase beta subunit dehydratase"/>
    <property type="match status" value="1"/>
</dbReference>
<dbReference type="Pfam" id="PF16073">
    <property type="entry name" value="SAT"/>
    <property type="match status" value="1"/>
</dbReference>
<evidence type="ECO:0000313" key="4">
    <source>
        <dbReference type="Proteomes" id="UP000622797"/>
    </source>
</evidence>
<dbReference type="Gene3D" id="1.20.1050.120">
    <property type="match status" value="1"/>
</dbReference>
<evidence type="ECO:0000313" key="3">
    <source>
        <dbReference type="EMBL" id="KAF4954536.1"/>
    </source>
</evidence>
<dbReference type="Proteomes" id="UP000622797">
    <property type="component" value="Unassembled WGS sequence"/>
</dbReference>
<dbReference type="AlphaFoldDB" id="A0A8H4TB10"/>
<evidence type="ECO:0000256" key="1">
    <source>
        <dbReference type="ARBA" id="ARBA00022679"/>
    </source>
</evidence>
<gene>
    <name evidence="3" type="ORF">FSARC_12099</name>
</gene>
<dbReference type="Gene3D" id="6.20.240.10">
    <property type="match status" value="1"/>
</dbReference>
<evidence type="ECO:0000259" key="2">
    <source>
        <dbReference type="Pfam" id="PF16073"/>
    </source>
</evidence>
<dbReference type="InterPro" id="IPR050830">
    <property type="entry name" value="Fungal_FAS"/>
</dbReference>
<dbReference type="PANTHER" id="PTHR10982:SF21">
    <property type="entry name" value="FATTY ACID SYNTHASE SUBUNIT BETA"/>
    <property type="match status" value="1"/>
</dbReference>
<dbReference type="EMBL" id="JABEXW010000808">
    <property type="protein sequence ID" value="KAF4954536.1"/>
    <property type="molecule type" value="Genomic_DNA"/>
</dbReference>
<comment type="caution">
    <text evidence="3">The sequence shown here is derived from an EMBL/GenBank/DDBJ whole genome shotgun (WGS) entry which is preliminary data.</text>
</comment>
<dbReference type="PANTHER" id="PTHR10982">
    <property type="entry name" value="MALONYL COA-ACYL CARRIER PROTEIN TRANSACYLASE"/>
    <property type="match status" value="1"/>
</dbReference>
<dbReference type="GO" id="GO:0016740">
    <property type="term" value="F:transferase activity"/>
    <property type="evidence" value="ECO:0007669"/>
    <property type="project" value="UniProtKB-KW"/>
</dbReference>
<dbReference type="SUPFAM" id="SSF52151">
    <property type="entry name" value="FabD/lysophospholipase-like"/>
    <property type="match status" value="1"/>
</dbReference>
<dbReference type="InterPro" id="IPR032088">
    <property type="entry name" value="SAT"/>
</dbReference>
<proteinExistence type="predicted"/>
<dbReference type="InterPro" id="IPR016035">
    <property type="entry name" value="Acyl_Trfase/lysoPLipase"/>
</dbReference>